<organism evidence="2 3">
    <name type="scientific">Thermus tengchongensis</name>
    <dbReference type="NCBI Taxonomy" id="1214928"/>
    <lineage>
        <taxon>Bacteria</taxon>
        <taxon>Thermotogati</taxon>
        <taxon>Deinococcota</taxon>
        <taxon>Deinococci</taxon>
        <taxon>Thermales</taxon>
        <taxon>Thermaceae</taxon>
        <taxon>Thermus</taxon>
    </lineage>
</organism>
<evidence type="ECO:0008006" key="4">
    <source>
        <dbReference type="Google" id="ProtNLM"/>
    </source>
</evidence>
<protein>
    <recommendedName>
        <fullName evidence="4">Transposase IS4-like domain-containing protein</fullName>
    </recommendedName>
</protein>
<sequence length="63" mass="7156">MERLPEEKPPVVVADAAYEGEANFRLAGRRGMVLLTGHNRRRGRPKGEGRVANLRRRGRGVYR</sequence>
<dbReference type="EMBL" id="SKBL01000017">
    <property type="protein sequence ID" value="TFU15384.1"/>
    <property type="molecule type" value="Genomic_DNA"/>
</dbReference>
<gene>
    <name evidence="2" type="ORF">E0489_09540</name>
</gene>
<evidence type="ECO:0000256" key="1">
    <source>
        <dbReference type="SAM" id="MobiDB-lite"/>
    </source>
</evidence>
<proteinExistence type="predicted"/>
<reference evidence="2 3" key="1">
    <citation type="submission" date="2019-03" db="EMBL/GenBank/DDBJ databases">
        <title>Thermus tengchongensis species for the arsenic transformation mechanism.</title>
        <authorList>
            <person name="Yuan G.C."/>
        </authorList>
    </citation>
    <scope>NUCLEOTIDE SEQUENCE [LARGE SCALE GENOMIC DNA]</scope>
    <source>
        <strain evidence="2 3">15Y</strain>
    </source>
</reference>
<evidence type="ECO:0000313" key="2">
    <source>
        <dbReference type="EMBL" id="TFU15384.1"/>
    </source>
</evidence>
<feature type="compositionally biased region" description="Basic residues" evidence="1">
    <location>
        <begin position="53"/>
        <end position="63"/>
    </location>
</feature>
<name>A0ABY2K4U6_9DEIN</name>
<comment type="caution">
    <text evidence="2">The sequence shown here is derived from an EMBL/GenBank/DDBJ whole genome shotgun (WGS) entry which is preliminary data.</text>
</comment>
<feature type="region of interest" description="Disordered" evidence="1">
    <location>
        <begin position="39"/>
        <end position="63"/>
    </location>
</feature>
<accession>A0ABY2K4U6</accession>
<dbReference type="RefSeq" id="WP_135343691.1">
    <property type="nucleotide sequence ID" value="NZ_ML214252.1"/>
</dbReference>
<evidence type="ECO:0000313" key="3">
    <source>
        <dbReference type="Proteomes" id="UP000297244"/>
    </source>
</evidence>
<keyword evidence="3" id="KW-1185">Reference proteome</keyword>
<dbReference type="Proteomes" id="UP000297244">
    <property type="component" value="Unassembled WGS sequence"/>
</dbReference>